<dbReference type="AlphaFoldDB" id="J9H268"/>
<dbReference type="GO" id="GO:0008177">
    <property type="term" value="F:succinate dehydrogenase (quinone) activity"/>
    <property type="evidence" value="ECO:0007669"/>
    <property type="project" value="UniProtKB-EC"/>
</dbReference>
<gene>
    <name evidence="6" type="ORF">EVA_04303</name>
</gene>
<dbReference type="Pfam" id="PF00890">
    <property type="entry name" value="FAD_binding_2"/>
    <property type="match status" value="1"/>
</dbReference>
<dbReference type="Gene3D" id="3.50.50.60">
    <property type="entry name" value="FAD/NAD(P)-binding domain"/>
    <property type="match status" value="1"/>
</dbReference>
<evidence type="ECO:0000259" key="5">
    <source>
        <dbReference type="Pfam" id="PF00890"/>
    </source>
</evidence>
<dbReference type="InterPro" id="IPR050315">
    <property type="entry name" value="FAD-oxidoreductase_2"/>
</dbReference>
<dbReference type="PANTHER" id="PTHR43400">
    <property type="entry name" value="FUMARATE REDUCTASE"/>
    <property type="match status" value="1"/>
</dbReference>
<evidence type="ECO:0000256" key="1">
    <source>
        <dbReference type="ARBA" id="ARBA00001974"/>
    </source>
</evidence>
<evidence type="ECO:0000256" key="2">
    <source>
        <dbReference type="ARBA" id="ARBA00022630"/>
    </source>
</evidence>
<dbReference type="InterPro" id="IPR003953">
    <property type="entry name" value="FAD-dep_OxRdtase_2_FAD-bd"/>
</dbReference>
<dbReference type="EMBL" id="AMCI01000848">
    <property type="protein sequence ID" value="EJX07585.1"/>
    <property type="molecule type" value="Genomic_DNA"/>
</dbReference>
<dbReference type="SUPFAM" id="SSF51905">
    <property type="entry name" value="FAD/NAD(P)-binding domain"/>
    <property type="match status" value="1"/>
</dbReference>
<accession>J9H268</accession>
<keyword evidence="2" id="KW-0285">Flavoprotein</keyword>
<proteinExistence type="predicted"/>
<evidence type="ECO:0000256" key="4">
    <source>
        <dbReference type="ARBA" id="ARBA00023002"/>
    </source>
</evidence>
<evidence type="ECO:0000313" key="6">
    <source>
        <dbReference type="EMBL" id="EJX07585.1"/>
    </source>
</evidence>
<reference evidence="6" key="1">
    <citation type="journal article" date="2012" name="PLoS ONE">
        <title>Gene sets for utilization of primary and secondary nutrition supplies in the distal gut of endangered iberian lynx.</title>
        <authorList>
            <person name="Alcaide M."/>
            <person name="Messina E."/>
            <person name="Richter M."/>
            <person name="Bargiela R."/>
            <person name="Peplies J."/>
            <person name="Huws S.A."/>
            <person name="Newbold C.J."/>
            <person name="Golyshin P.N."/>
            <person name="Simon M.A."/>
            <person name="Lopez G."/>
            <person name="Yakimov M.M."/>
            <person name="Ferrer M."/>
        </authorList>
    </citation>
    <scope>NUCLEOTIDE SEQUENCE</scope>
</reference>
<comment type="cofactor">
    <cofactor evidence="1">
        <name>FAD</name>
        <dbReference type="ChEBI" id="CHEBI:57692"/>
    </cofactor>
</comment>
<name>J9H268_9ZZZZ</name>
<comment type="caution">
    <text evidence="6">The sequence shown here is derived from an EMBL/GenBank/DDBJ whole genome shotgun (WGS) entry which is preliminary data.</text>
</comment>
<organism evidence="6">
    <name type="scientific">gut metagenome</name>
    <dbReference type="NCBI Taxonomy" id="749906"/>
    <lineage>
        <taxon>unclassified sequences</taxon>
        <taxon>metagenomes</taxon>
        <taxon>organismal metagenomes</taxon>
    </lineage>
</organism>
<keyword evidence="4 6" id="KW-0560">Oxidoreductase</keyword>
<protein>
    <submittedName>
        <fullName evidence="6">Secreted protein containing Fumarate reductase/succinate dehydrogenase flavoprotein</fullName>
        <ecNumber evidence="6">1.3.5.1</ecNumber>
    </submittedName>
</protein>
<dbReference type="PANTHER" id="PTHR43400:SF7">
    <property type="entry name" value="FAD-DEPENDENT OXIDOREDUCTASE 2 FAD BINDING DOMAIN-CONTAINING PROTEIN"/>
    <property type="match status" value="1"/>
</dbReference>
<evidence type="ECO:0000256" key="3">
    <source>
        <dbReference type="ARBA" id="ARBA00022827"/>
    </source>
</evidence>
<sequence>MVIGAGGAGLAAALAAAQKGLSVLVLEKMPMLGGNTFLAAGYLLSAKSETPQATAESEKQITEDIIREGRGYADLQRVRE</sequence>
<feature type="non-terminal residue" evidence="6">
    <location>
        <position position="80"/>
    </location>
</feature>
<dbReference type="InterPro" id="IPR036188">
    <property type="entry name" value="FAD/NAD-bd_sf"/>
</dbReference>
<dbReference type="EC" id="1.3.5.1" evidence="6"/>
<feature type="domain" description="FAD-dependent oxidoreductase 2 FAD-binding" evidence="5">
    <location>
        <begin position="2"/>
        <end position="78"/>
    </location>
</feature>
<keyword evidence="3" id="KW-0274">FAD</keyword>